<dbReference type="AlphaFoldDB" id="A0A1B3XMV7"/>
<evidence type="ECO:0000313" key="2">
    <source>
        <dbReference type="EMBL" id="AOH54559.1"/>
    </source>
</evidence>
<keyword evidence="1" id="KW-0812">Transmembrane</keyword>
<dbReference type="KEGG" id="bmur:ABE28_009375"/>
<keyword evidence="1" id="KW-1133">Transmembrane helix</keyword>
<protein>
    <recommendedName>
        <fullName evidence="4">DUF5412 domain-containing protein</fullName>
    </recommendedName>
</protein>
<dbReference type="Proteomes" id="UP000077926">
    <property type="component" value="Chromosome"/>
</dbReference>
<organism evidence="2 3">
    <name type="scientific">Peribacillus muralis</name>
    <dbReference type="NCBI Taxonomy" id="264697"/>
    <lineage>
        <taxon>Bacteria</taxon>
        <taxon>Bacillati</taxon>
        <taxon>Bacillota</taxon>
        <taxon>Bacilli</taxon>
        <taxon>Bacillales</taxon>
        <taxon>Bacillaceae</taxon>
        <taxon>Peribacillus</taxon>
    </lineage>
</organism>
<name>A0A1B3XMV7_9BACI</name>
<evidence type="ECO:0000313" key="3">
    <source>
        <dbReference type="Proteomes" id="UP000077926"/>
    </source>
</evidence>
<dbReference type="OrthoDB" id="2941619at2"/>
<accession>A0A1B3XMV7</accession>
<keyword evidence="3" id="KW-1185">Reference proteome</keyword>
<feature type="transmembrane region" description="Helical" evidence="1">
    <location>
        <begin position="26"/>
        <end position="46"/>
    </location>
</feature>
<dbReference type="EMBL" id="CP017080">
    <property type="protein sequence ID" value="AOH54559.1"/>
    <property type="molecule type" value="Genomic_DNA"/>
</dbReference>
<evidence type="ECO:0008006" key="4">
    <source>
        <dbReference type="Google" id="ProtNLM"/>
    </source>
</evidence>
<evidence type="ECO:0000256" key="1">
    <source>
        <dbReference type="SAM" id="Phobius"/>
    </source>
</evidence>
<keyword evidence="1" id="KW-0472">Membrane</keyword>
<proteinExistence type="predicted"/>
<dbReference type="RefSeq" id="WP_064466322.1">
    <property type="nucleotide sequence ID" value="NZ_CP017080.1"/>
</dbReference>
<gene>
    <name evidence="2" type="ORF">ABE28_009375</name>
</gene>
<reference evidence="2 3" key="1">
    <citation type="submission" date="2016-08" db="EMBL/GenBank/DDBJ databases">
        <title>Complete genome sequence of Bacillus muralis G25-68, a strain with toxicity to nematodes.</title>
        <authorList>
            <person name="Zheng Z."/>
        </authorList>
    </citation>
    <scope>NUCLEOTIDE SEQUENCE [LARGE SCALE GENOMIC DNA]</scope>
    <source>
        <strain evidence="2 3">G25-68</strain>
    </source>
</reference>
<sequence length="153" mass="17810">MEKWSSEDNIIKEEIRVTKRKTFKTLIFSLLAVLLVSLSYGIYWIYFEQTFLTGSNSPDGNAEVEIYEYGNGLLRGSEAVKVYFSSDGKTIKTKKIRVDNLKESNHKERYNATWKNKENVTITMRFEKSTKTISYNFSTDVLIENKSDQSNQF</sequence>